<evidence type="ECO:0000313" key="4">
    <source>
        <dbReference type="EMBL" id="AEV51858.1"/>
    </source>
</evidence>
<dbReference type="PANTHER" id="PTHR10381">
    <property type="entry name" value="ATP-DEPENDENT CLP PROTEASE PROTEOLYTIC SUBUNIT"/>
    <property type="match status" value="1"/>
</dbReference>
<evidence type="ECO:0000256" key="3">
    <source>
        <dbReference type="ARBA" id="ARBA00022801"/>
    </source>
</evidence>
<dbReference type="Pfam" id="PF10123">
    <property type="entry name" value="Mu-like_Pro"/>
    <property type="match status" value="1"/>
</dbReference>
<evidence type="ECO:0000256" key="1">
    <source>
        <dbReference type="ARBA" id="ARBA00007039"/>
    </source>
</evidence>
<protein>
    <submittedName>
        <fullName evidence="4">Clp protease family protein</fullName>
    </submittedName>
</protein>
<dbReference type="InterPro" id="IPR029045">
    <property type="entry name" value="ClpP/crotonase-like_dom_sf"/>
</dbReference>
<dbReference type="CDD" id="cd07016">
    <property type="entry name" value="S14_ClpP_1"/>
    <property type="match status" value="1"/>
</dbReference>
<dbReference type="GO" id="GO:0004176">
    <property type="term" value="F:ATP-dependent peptidase activity"/>
    <property type="evidence" value="ECO:0007669"/>
    <property type="project" value="InterPro"/>
</dbReference>
<comment type="similarity">
    <text evidence="1">Belongs to the peptidase S14 family.</text>
</comment>
<dbReference type="KEGG" id="vg:11541331"/>
<dbReference type="EMBL" id="JN116823">
    <property type="protein sequence ID" value="AEV51858.1"/>
    <property type="molecule type" value="Genomic_DNA"/>
</dbReference>
<keyword evidence="5" id="KW-1185">Reference proteome</keyword>
<dbReference type="PANTHER" id="PTHR10381:SF70">
    <property type="entry name" value="ATP-DEPENDENT CLP PROTEASE PROTEOLYTIC SUBUNIT"/>
    <property type="match status" value="1"/>
</dbReference>
<dbReference type="SUPFAM" id="SSF52096">
    <property type="entry name" value="ClpP/crotonase"/>
    <property type="match status" value="1"/>
</dbReference>
<accession>G9FH29</accession>
<name>G9FH29_9CAUD</name>
<keyword evidence="2" id="KW-0963">Cytoplasm</keyword>
<dbReference type="InterPro" id="IPR001907">
    <property type="entry name" value="ClpP"/>
</dbReference>
<evidence type="ECO:0000313" key="5">
    <source>
        <dbReference type="Proteomes" id="UP000005427"/>
    </source>
</evidence>
<proteinExistence type="inferred from homology"/>
<dbReference type="InterPro" id="IPR023562">
    <property type="entry name" value="ClpP/TepA"/>
</dbReference>
<dbReference type="GO" id="GO:0004252">
    <property type="term" value="F:serine-type endopeptidase activity"/>
    <property type="evidence" value="ECO:0007669"/>
    <property type="project" value="InterPro"/>
</dbReference>
<dbReference type="Proteomes" id="UP000005427">
    <property type="component" value="Segment"/>
</dbReference>
<dbReference type="RefSeq" id="YP_005087048.1">
    <property type="nucleotide sequence ID" value="NC_016652.1"/>
</dbReference>
<dbReference type="Gene3D" id="3.90.226.10">
    <property type="entry name" value="2-enoyl-CoA Hydratase, Chain A, domain 1"/>
    <property type="match status" value="1"/>
</dbReference>
<dbReference type="GO" id="GO:0006515">
    <property type="term" value="P:protein quality control for misfolded or incompletely synthesized proteins"/>
    <property type="evidence" value="ECO:0007669"/>
    <property type="project" value="TreeGrafter"/>
</dbReference>
<reference evidence="4 5" key="1">
    <citation type="submission" date="2011-06" db="EMBL/GenBank/DDBJ databases">
        <title>Two lysogenic phages can combine to generate a single lytic phage.</title>
        <authorList>
            <person name="Petrovski S."/>
        </authorList>
    </citation>
    <scope>NUCLEOTIDE SEQUENCE [LARGE SCALE GENOMIC DNA]</scope>
</reference>
<keyword evidence="3" id="KW-0378">Hydrolase</keyword>
<sequence length="404" mass="43630">MNPFLRNPQAHKRTPVRAELPETRTSGTVATLRLYDPIDSWGEFWGISAKEFTAALDELPDTITEIELLINSPGGEVWEALAILNSLRRHKARVVAIVEGIAASSASFIAAGVDELRIVENAQFFIHKAWGMCVGNEHDMTRMAADLAHEDRNIASIYASKAGRDVDSWLADMSEETWFSADEAVTAGLANSVIPAREDTGAQNAMNRFDLSALSRKRATTNSSAAEAEANQKEGPMATLQEALAERLGTAVDADEDTLIAALDEALEEQTTTPTGAGAGTETDLTPEQVANYASQHGLVVVDRAQHEDYIAAATEGRAARAQQIREADEALVDGAIRAGKFGPARRDHWLNSLRADRDGATEAINGLAAGLVPLDELGHNVDPEQAGPTDFESVDKFKNWMEN</sequence>
<dbReference type="OrthoDB" id="5065at10239"/>
<dbReference type="GeneID" id="11541331"/>
<dbReference type="GO" id="GO:0009368">
    <property type="term" value="C:endopeptidase Clp complex"/>
    <property type="evidence" value="ECO:0007669"/>
    <property type="project" value="TreeGrafter"/>
</dbReference>
<dbReference type="Pfam" id="PF00574">
    <property type="entry name" value="CLP_protease"/>
    <property type="match status" value="1"/>
</dbReference>
<dbReference type="GO" id="GO:0051117">
    <property type="term" value="F:ATPase binding"/>
    <property type="evidence" value="ECO:0007669"/>
    <property type="project" value="TreeGrafter"/>
</dbReference>
<dbReference type="InterPro" id="IPR012106">
    <property type="entry name" value="Phage_Mu_Gp1"/>
</dbReference>
<evidence type="ECO:0000256" key="2">
    <source>
        <dbReference type="ARBA" id="ARBA00022490"/>
    </source>
</evidence>
<organism evidence="4 5">
    <name type="scientific">Rhodococcus phage REQ2</name>
    <dbReference type="NCBI Taxonomy" id="1109713"/>
    <lineage>
        <taxon>Viruses</taxon>
        <taxon>Duplodnaviria</taxon>
        <taxon>Heunggongvirae</taxon>
        <taxon>Uroviricota</taxon>
        <taxon>Caudoviricetes</taxon>
        <taxon>Caudoviricetes incertae sedis</taxon>
        <taxon>Melbournevirus</taxon>
        <taxon>Melbournevirus REQ2</taxon>
    </lineage>
</organism>
<dbReference type="PRINTS" id="PR00127">
    <property type="entry name" value="CLPPROTEASEP"/>
</dbReference>
<dbReference type="NCBIfam" id="NF045542">
    <property type="entry name" value="Clp_rel_HeadMat"/>
    <property type="match status" value="1"/>
</dbReference>
<keyword evidence="4" id="KW-0645">Protease</keyword>